<sequence length="160" mass="17927">MDPDPGVNGDEPAPWELYNIDLVPSEVFLKFRKEIEEYRLGVNVELVSESGQLNIFSSNAQGTYKTSTRLSKIEEILGATDGLEVAQEYTILGGLAMLVGQVREMNNMLMTLLEKDKGPSRSNSDTEDSPYLTTNSRKLLIPTNKVKNHSYQECLLDRIV</sequence>
<gene>
    <name evidence="2" type="ORF">Cgig2_024984</name>
</gene>
<proteinExistence type="predicted"/>
<feature type="domain" description="DUF7781" evidence="1">
    <location>
        <begin position="16"/>
        <end position="49"/>
    </location>
</feature>
<dbReference type="AlphaFoldDB" id="A0A9Q1JL67"/>
<dbReference type="EMBL" id="JAKOGI010001677">
    <property type="protein sequence ID" value="KAJ8424446.1"/>
    <property type="molecule type" value="Genomic_DNA"/>
</dbReference>
<reference evidence="2" key="1">
    <citation type="submission" date="2022-04" db="EMBL/GenBank/DDBJ databases">
        <title>Carnegiea gigantea Genome sequencing and assembly v2.</title>
        <authorList>
            <person name="Copetti D."/>
            <person name="Sanderson M.J."/>
            <person name="Burquez A."/>
            <person name="Wojciechowski M.F."/>
        </authorList>
    </citation>
    <scope>NUCLEOTIDE SEQUENCE</scope>
    <source>
        <strain evidence="2">SGP5-SGP5p</strain>
        <tissue evidence="2">Aerial part</tissue>
    </source>
</reference>
<comment type="caution">
    <text evidence="2">The sequence shown here is derived from an EMBL/GenBank/DDBJ whole genome shotgun (WGS) entry which is preliminary data.</text>
</comment>
<dbReference type="Proteomes" id="UP001153076">
    <property type="component" value="Unassembled WGS sequence"/>
</dbReference>
<organism evidence="2 3">
    <name type="scientific">Carnegiea gigantea</name>
    <dbReference type="NCBI Taxonomy" id="171969"/>
    <lineage>
        <taxon>Eukaryota</taxon>
        <taxon>Viridiplantae</taxon>
        <taxon>Streptophyta</taxon>
        <taxon>Embryophyta</taxon>
        <taxon>Tracheophyta</taxon>
        <taxon>Spermatophyta</taxon>
        <taxon>Magnoliopsida</taxon>
        <taxon>eudicotyledons</taxon>
        <taxon>Gunneridae</taxon>
        <taxon>Pentapetalae</taxon>
        <taxon>Caryophyllales</taxon>
        <taxon>Cactineae</taxon>
        <taxon>Cactaceae</taxon>
        <taxon>Cactoideae</taxon>
        <taxon>Echinocereeae</taxon>
        <taxon>Carnegiea</taxon>
    </lineage>
</organism>
<dbReference type="Pfam" id="PF25003">
    <property type="entry name" value="DUF7781"/>
    <property type="match status" value="1"/>
</dbReference>
<keyword evidence="3" id="KW-1185">Reference proteome</keyword>
<protein>
    <recommendedName>
        <fullName evidence="1">DUF7781 domain-containing protein</fullName>
    </recommendedName>
</protein>
<dbReference type="InterPro" id="IPR056683">
    <property type="entry name" value="DUF7781"/>
</dbReference>
<evidence type="ECO:0000259" key="1">
    <source>
        <dbReference type="Pfam" id="PF25003"/>
    </source>
</evidence>
<name>A0A9Q1JL67_9CARY</name>
<accession>A0A9Q1JL67</accession>
<evidence type="ECO:0000313" key="2">
    <source>
        <dbReference type="EMBL" id="KAJ8424446.1"/>
    </source>
</evidence>
<evidence type="ECO:0000313" key="3">
    <source>
        <dbReference type="Proteomes" id="UP001153076"/>
    </source>
</evidence>